<evidence type="ECO:0000313" key="8">
    <source>
        <dbReference type="Proteomes" id="UP000494106"/>
    </source>
</evidence>
<dbReference type="GO" id="GO:0062129">
    <property type="term" value="C:chitin-based extracellular matrix"/>
    <property type="evidence" value="ECO:0007669"/>
    <property type="project" value="TreeGrafter"/>
</dbReference>
<accession>A0A8S1ADI7</accession>
<dbReference type="PANTHER" id="PTHR10380:SF238">
    <property type="entry name" value="CUTICULAR PROTEIN 65EA-RELATED"/>
    <property type="match status" value="1"/>
</dbReference>
<organism evidence="7 9">
    <name type="scientific">Arctia plantaginis</name>
    <name type="common">Wood tiger moth</name>
    <name type="synonym">Phalaena plantaginis</name>
    <dbReference type="NCBI Taxonomy" id="874455"/>
    <lineage>
        <taxon>Eukaryota</taxon>
        <taxon>Metazoa</taxon>
        <taxon>Ecdysozoa</taxon>
        <taxon>Arthropoda</taxon>
        <taxon>Hexapoda</taxon>
        <taxon>Insecta</taxon>
        <taxon>Pterygota</taxon>
        <taxon>Neoptera</taxon>
        <taxon>Endopterygota</taxon>
        <taxon>Lepidoptera</taxon>
        <taxon>Glossata</taxon>
        <taxon>Ditrysia</taxon>
        <taxon>Noctuoidea</taxon>
        <taxon>Erebidae</taxon>
        <taxon>Arctiinae</taxon>
        <taxon>Arctia</taxon>
    </lineage>
</organism>
<reference evidence="8 9" key="1">
    <citation type="submission" date="2020-04" db="EMBL/GenBank/DDBJ databases">
        <authorList>
            <person name="Wallbank WR R."/>
            <person name="Pardo Diaz C."/>
            <person name="Kozak K."/>
            <person name="Martin S."/>
            <person name="Jiggins C."/>
            <person name="Moest M."/>
            <person name="Warren A I."/>
            <person name="Byers J.R.P. K."/>
            <person name="Montejo-Kovacevich G."/>
            <person name="Yen C E."/>
        </authorList>
    </citation>
    <scope>NUCLEOTIDE SEQUENCE [LARGE SCALE GENOMIC DNA]</scope>
</reference>
<dbReference type="PANTHER" id="PTHR10380">
    <property type="entry name" value="CUTICLE PROTEIN"/>
    <property type="match status" value="1"/>
</dbReference>
<evidence type="ECO:0000313" key="7">
    <source>
        <dbReference type="EMBL" id="CAB3243630.1"/>
    </source>
</evidence>
<feature type="signal peptide" evidence="5">
    <location>
        <begin position="1"/>
        <end position="16"/>
    </location>
</feature>
<feature type="compositionally biased region" description="Low complexity" evidence="4">
    <location>
        <begin position="121"/>
        <end position="143"/>
    </location>
</feature>
<dbReference type="EMBL" id="CADEBC010000063">
    <property type="protein sequence ID" value="CAB3221323.1"/>
    <property type="molecule type" value="Genomic_DNA"/>
</dbReference>
<feature type="chain" id="PRO_5036273050" evidence="5">
    <location>
        <begin position="17"/>
        <end position="153"/>
    </location>
</feature>
<name>A0A8S1ADI7_ARCPL</name>
<dbReference type="PROSITE" id="PS51155">
    <property type="entry name" value="CHIT_BIND_RR_2"/>
    <property type="match status" value="1"/>
</dbReference>
<comment type="caution">
    <text evidence="7">The sequence shown here is derived from an EMBL/GenBank/DDBJ whole genome shotgun (WGS) entry which is preliminary data.</text>
</comment>
<evidence type="ECO:0000256" key="1">
    <source>
        <dbReference type="ARBA" id="ARBA00022460"/>
    </source>
</evidence>
<evidence type="ECO:0000256" key="2">
    <source>
        <dbReference type="ARBA" id="ARBA00022729"/>
    </source>
</evidence>
<sequence length="153" mass="16733">MSFFIVLSALVAVSCAAPQYQEIPIVRQEQTINPDGSYQYSYETGNGIAAQEQGSLRSAGPNSEPAIAAQGSFSYTSLEGIPISLSYVADENGFQPQGDHLPTPPPIPEAILRAIQYIQSKPQQPEPSYQQQVQPTYQQQQFQKKPIGQAFRG</sequence>
<dbReference type="EMBL" id="CADEBD010000314">
    <property type="protein sequence ID" value="CAB3243630.1"/>
    <property type="molecule type" value="Genomic_DNA"/>
</dbReference>
<dbReference type="Proteomes" id="UP000494256">
    <property type="component" value="Unassembled WGS sequence"/>
</dbReference>
<dbReference type="AlphaFoldDB" id="A0A8S1ADI7"/>
<evidence type="ECO:0000313" key="9">
    <source>
        <dbReference type="Proteomes" id="UP000494256"/>
    </source>
</evidence>
<dbReference type="OrthoDB" id="6379191at2759"/>
<keyword evidence="1 3" id="KW-0193">Cuticle</keyword>
<evidence type="ECO:0000313" key="6">
    <source>
        <dbReference type="EMBL" id="CAB3221323.1"/>
    </source>
</evidence>
<keyword evidence="8" id="KW-1185">Reference proteome</keyword>
<evidence type="ECO:0000256" key="3">
    <source>
        <dbReference type="PROSITE-ProRule" id="PRU00497"/>
    </source>
</evidence>
<dbReference type="InterPro" id="IPR050468">
    <property type="entry name" value="Cuticle_Struct_Prot"/>
</dbReference>
<gene>
    <name evidence="7" type="ORF">APLA_LOCUS10458</name>
    <name evidence="6" type="ORF">APLA_LOCUS540</name>
</gene>
<dbReference type="PROSITE" id="PS00233">
    <property type="entry name" value="CHIT_BIND_RR_1"/>
    <property type="match status" value="1"/>
</dbReference>
<keyword evidence="2 5" id="KW-0732">Signal</keyword>
<dbReference type="PRINTS" id="PR00947">
    <property type="entry name" value="CUTICLE"/>
</dbReference>
<dbReference type="InterPro" id="IPR031311">
    <property type="entry name" value="CHIT_BIND_RR_consensus"/>
</dbReference>
<dbReference type="GO" id="GO:0008010">
    <property type="term" value="F:structural constituent of chitin-based larval cuticle"/>
    <property type="evidence" value="ECO:0007669"/>
    <property type="project" value="TreeGrafter"/>
</dbReference>
<dbReference type="InterPro" id="IPR000618">
    <property type="entry name" value="Insect_cuticle"/>
</dbReference>
<proteinExistence type="predicted"/>
<dbReference type="Proteomes" id="UP000494106">
    <property type="component" value="Unassembled WGS sequence"/>
</dbReference>
<evidence type="ECO:0000256" key="5">
    <source>
        <dbReference type="SAM" id="SignalP"/>
    </source>
</evidence>
<protein>
    <submittedName>
        <fullName evidence="7">Uncharacterized protein</fullName>
    </submittedName>
</protein>
<evidence type="ECO:0000256" key="4">
    <source>
        <dbReference type="SAM" id="MobiDB-lite"/>
    </source>
</evidence>
<dbReference type="Pfam" id="PF00379">
    <property type="entry name" value="Chitin_bind_4"/>
    <property type="match status" value="1"/>
</dbReference>
<feature type="region of interest" description="Disordered" evidence="4">
    <location>
        <begin position="121"/>
        <end position="153"/>
    </location>
</feature>